<dbReference type="Proteomes" id="UP001597525">
    <property type="component" value="Unassembled WGS sequence"/>
</dbReference>
<dbReference type="EC" id="3.4.24.-" evidence="13"/>
<accession>A0ABW6BL72</accession>
<evidence type="ECO:0000256" key="5">
    <source>
        <dbReference type="ARBA" id="ARBA00022723"/>
    </source>
</evidence>
<proteinExistence type="predicted"/>
<keyword evidence="6 13" id="KW-0378">Hydrolase</keyword>
<keyword evidence="4 11" id="KW-0812">Transmembrane</keyword>
<evidence type="ECO:0000256" key="8">
    <source>
        <dbReference type="ARBA" id="ARBA00022989"/>
    </source>
</evidence>
<evidence type="ECO:0000256" key="11">
    <source>
        <dbReference type="SAM" id="Phobius"/>
    </source>
</evidence>
<reference evidence="14" key="1">
    <citation type="journal article" date="2019" name="Int. J. Syst. Evol. Microbiol.">
        <title>The Global Catalogue of Microorganisms (GCM) 10K type strain sequencing project: providing services to taxonomists for standard genome sequencing and annotation.</title>
        <authorList>
            <consortium name="The Broad Institute Genomics Platform"/>
            <consortium name="The Broad Institute Genome Sequencing Center for Infectious Disease"/>
            <person name="Wu L."/>
            <person name="Ma J."/>
        </authorList>
    </citation>
    <scope>NUCLEOTIDE SEQUENCE [LARGE SCALE GENOMIC DNA]</scope>
    <source>
        <strain evidence="14">KCTC 22814</strain>
    </source>
</reference>
<evidence type="ECO:0000256" key="4">
    <source>
        <dbReference type="ARBA" id="ARBA00022692"/>
    </source>
</evidence>
<dbReference type="PANTHER" id="PTHR43221:SF2">
    <property type="entry name" value="PROTEASE HTPX HOMOLOG"/>
    <property type="match status" value="1"/>
</dbReference>
<keyword evidence="9" id="KW-0482">Metalloprotease</keyword>
<feature type="transmembrane region" description="Helical" evidence="11">
    <location>
        <begin position="208"/>
        <end position="226"/>
    </location>
</feature>
<dbReference type="Gene3D" id="3.30.2010.10">
    <property type="entry name" value="Metalloproteases ('zincins'), catalytic domain"/>
    <property type="match status" value="1"/>
</dbReference>
<feature type="transmembrane region" description="Helical" evidence="11">
    <location>
        <begin position="55"/>
        <end position="80"/>
    </location>
</feature>
<gene>
    <name evidence="13" type="ORF">ACFS7Y_22830</name>
</gene>
<dbReference type="InterPro" id="IPR001915">
    <property type="entry name" value="Peptidase_M48"/>
</dbReference>
<evidence type="ECO:0000256" key="2">
    <source>
        <dbReference type="ARBA" id="ARBA00022475"/>
    </source>
</evidence>
<evidence type="ECO:0000256" key="1">
    <source>
        <dbReference type="ARBA" id="ARBA00001947"/>
    </source>
</evidence>
<evidence type="ECO:0000313" key="13">
    <source>
        <dbReference type="EMBL" id="MFD2970245.1"/>
    </source>
</evidence>
<keyword evidence="3" id="KW-0645">Protease</keyword>
<evidence type="ECO:0000256" key="3">
    <source>
        <dbReference type="ARBA" id="ARBA00022670"/>
    </source>
</evidence>
<protein>
    <submittedName>
        <fullName evidence="13">M48 family metallopeptidase</fullName>
        <ecNumber evidence="13">3.4.24.-</ecNumber>
    </submittedName>
</protein>
<evidence type="ECO:0000256" key="10">
    <source>
        <dbReference type="ARBA" id="ARBA00023136"/>
    </source>
</evidence>
<feature type="transmembrane region" description="Helical" evidence="11">
    <location>
        <begin position="20"/>
        <end position="49"/>
    </location>
</feature>
<organism evidence="13 14">
    <name type="scientific">Sphingobacterium bambusae</name>
    <dbReference type="NCBI Taxonomy" id="662858"/>
    <lineage>
        <taxon>Bacteria</taxon>
        <taxon>Pseudomonadati</taxon>
        <taxon>Bacteroidota</taxon>
        <taxon>Sphingobacteriia</taxon>
        <taxon>Sphingobacteriales</taxon>
        <taxon>Sphingobacteriaceae</taxon>
        <taxon>Sphingobacterium</taxon>
    </lineage>
</organism>
<evidence type="ECO:0000256" key="6">
    <source>
        <dbReference type="ARBA" id="ARBA00022801"/>
    </source>
</evidence>
<evidence type="ECO:0000256" key="7">
    <source>
        <dbReference type="ARBA" id="ARBA00022833"/>
    </source>
</evidence>
<evidence type="ECO:0000259" key="12">
    <source>
        <dbReference type="Pfam" id="PF01435"/>
    </source>
</evidence>
<feature type="domain" description="Peptidase M48" evidence="12">
    <location>
        <begin position="146"/>
        <end position="362"/>
    </location>
</feature>
<comment type="caution">
    <text evidence="13">The sequence shown here is derived from an EMBL/GenBank/DDBJ whole genome shotgun (WGS) entry which is preliminary data.</text>
</comment>
<keyword evidence="8 11" id="KW-1133">Transmembrane helix</keyword>
<name>A0ABW6BL72_9SPHI</name>
<evidence type="ECO:0000256" key="9">
    <source>
        <dbReference type="ARBA" id="ARBA00023049"/>
    </source>
</evidence>
<sequence>MYIEPSASFKASARKTIVSIVIFAITYILLLIIAVGITIGFGVLGIWIFTLHPAIYTGIICLGLIASGLTVLFFLVKFVFASTKVDRSNLIEINREDQPGLFHLIDEVVQKVDTQSPKKVFLDADVNASVFYDSNFWSMFLPIRKNLLIGMGLINTTTEQELKAILAHEFGHFSQRSMKVGSYVYHVNKIIYNMLYNNVSLNTMLEKWANIGGSATIFIGISLFIIRQIQAVLQKLYSYVNHNYLALSREMEFHADEIAAHVAGSKALGDSLLRLTLANHAFQGVLAFYQSKINQQVRSQDIYPEQQFVLAELAKQHSFKMQDGLPVIELHQLARMYRSQLNLDNQWASHPSDEDRVKALHKLNIVVTDSVNTPAMDLLHDAASIRARIARSLFNDNYYTATPSTYSFSEFQQHFLDFANKENLDQQFNGYYDQHDIDETAMPSLPIGDSTASFEDLYSDAKLETLNELIALQNDRSVLQAIQDGHIVVKTFDYCGIKYFANQTATVLRQIDARISLLEDEVAQHDKRIHLYFRSQAINQAQEEVFQERFRRYSEAKNLLEENSKLVNELSEDTSFMFERHEHQDIEARLRDFARKEPRLKEALRALLSHADIHSELDDALKNDLEKYTEHQLTYFHVDEYDNDNLGLMMNAITQLGILSQRHVFLSKKQLLNFFLQLQENRLKQGVS</sequence>
<keyword evidence="14" id="KW-1185">Reference proteome</keyword>
<dbReference type="EMBL" id="JBHUPB010000015">
    <property type="protein sequence ID" value="MFD2970245.1"/>
    <property type="molecule type" value="Genomic_DNA"/>
</dbReference>
<dbReference type="Pfam" id="PF01435">
    <property type="entry name" value="Peptidase_M48"/>
    <property type="match status" value="1"/>
</dbReference>
<comment type="cofactor">
    <cofactor evidence="1">
        <name>Zn(2+)</name>
        <dbReference type="ChEBI" id="CHEBI:29105"/>
    </cofactor>
</comment>
<keyword evidence="10 11" id="KW-0472">Membrane</keyword>
<keyword evidence="2" id="KW-1003">Cell membrane</keyword>
<keyword evidence="7" id="KW-0862">Zinc</keyword>
<dbReference type="CDD" id="cd07328">
    <property type="entry name" value="M48_Ste24p_like"/>
    <property type="match status" value="1"/>
</dbReference>
<dbReference type="RefSeq" id="WP_320183726.1">
    <property type="nucleotide sequence ID" value="NZ_CP138332.1"/>
</dbReference>
<evidence type="ECO:0000313" key="14">
    <source>
        <dbReference type="Proteomes" id="UP001597525"/>
    </source>
</evidence>
<dbReference type="InterPro" id="IPR050083">
    <property type="entry name" value="HtpX_protease"/>
</dbReference>
<keyword evidence="5" id="KW-0479">Metal-binding</keyword>
<dbReference type="GO" id="GO:0016787">
    <property type="term" value="F:hydrolase activity"/>
    <property type="evidence" value="ECO:0007669"/>
    <property type="project" value="UniProtKB-KW"/>
</dbReference>
<dbReference type="PANTHER" id="PTHR43221">
    <property type="entry name" value="PROTEASE HTPX"/>
    <property type="match status" value="1"/>
</dbReference>